<feature type="transmembrane region" description="Helical" evidence="2">
    <location>
        <begin position="79"/>
        <end position="103"/>
    </location>
</feature>
<feature type="region of interest" description="Disordered" evidence="1">
    <location>
        <begin position="711"/>
        <end position="740"/>
    </location>
</feature>
<evidence type="ECO:0000256" key="2">
    <source>
        <dbReference type="SAM" id="Phobius"/>
    </source>
</evidence>
<feature type="compositionally biased region" description="Low complexity" evidence="1">
    <location>
        <begin position="338"/>
        <end position="348"/>
    </location>
</feature>
<feature type="compositionally biased region" description="Acidic residues" evidence="1">
    <location>
        <begin position="1253"/>
        <end position="1262"/>
    </location>
</feature>
<feature type="region of interest" description="Disordered" evidence="1">
    <location>
        <begin position="1110"/>
        <end position="1340"/>
    </location>
</feature>
<evidence type="ECO:0000313" key="3">
    <source>
        <dbReference type="EMBL" id="KAG7343273.1"/>
    </source>
</evidence>
<feature type="compositionally biased region" description="Polar residues" evidence="1">
    <location>
        <begin position="1265"/>
        <end position="1279"/>
    </location>
</feature>
<feature type="region of interest" description="Disordered" evidence="1">
    <location>
        <begin position="495"/>
        <end position="529"/>
    </location>
</feature>
<proteinExistence type="predicted"/>
<feature type="compositionally biased region" description="Low complexity" evidence="1">
    <location>
        <begin position="1292"/>
        <end position="1302"/>
    </location>
</feature>
<feature type="region of interest" description="Disordered" evidence="1">
    <location>
        <begin position="418"/>
        <end position="438"/>
    </location>
</feature>
<feature type="compositionally biased region" description="Polar residues" evidence="1">
    <location>
        <begin position="715"/>
        <end position="724"/>
    </location>
</feature>
<name>A0A9K3PD89_9STRA</name>
<feature type="region of interest" description="Disordered" evidence="1">
    <location>
        <begin position="1054"/>
        <end position="1095"/>
    </location>
</feature>
<reference evidence="3" key="2">
    <citation type="submission" date="2021-04" db="EMBL/GenBank/DDBJ databases">
        <authorList>
            <person name="Podell S."/>
        </authorList>
    </citation>
    <scope>NUCLEOTIDE SEQUENCE</scope>
    <source>
        <strain evidence="3">Hildebrandi</strain>
    </source>
</reference>
<feature type="transmembrane region" description="Helical" evidence="2">
    <location>
        <begin position="215"/>
        <end position="235"/>
    </location>
</feature>
<accession>A0A9K3PD89</accession>
<feature type="compositionally biased region" description="Polar residues" evidence="1">
    <location>
        <begin position="1217"/>
        <end position="1234"/>
    </location>
</feature>
<comment type="caution">
    <text evidence="3">The sequence shown here is derived from an EMBL/GenBank/DDBJ whole genome shotgun (WGS) entry which is preliminary data.</text>
</comment>
<reference evidence="3" key="1">
    <citation type="journal article" date="2021" name="Sci. Rep.">
        <title>Diploid genomic architecture of Nitzschia inconspicua, an elite biomass production diatom.</title>
        <authorList>
            <person name="Oliver A."/>
            <person name="Podell S."/>
            <person name="Pinowska A."/>
            <person name="Traller J.C."/>
            <person name="Smith S.R."/>
            <person name="McClure R."/>
            <person name="Beliaev A."/>
            <person name="Bohutskyi P."/>
            <person name="Hill E.A."/>
            <person name="Rabines A."/>
            <person name="Zheng H."/>
            <person name="Allen L.Z."/>
            <person name="Kuo A."/>
            <person name="Grigoriev I.V."/>
            <person name="Allen A.E."/>
            <person name="Hazlebeck D."/>
            <person name="Allen E.E."/>
        </authorList>
    </citation>
    <scope>NUCLEOTIDE SEQUENCE</scope>
    <source>
        <strain evidence="3">Hildebrandi</strain>
    </source>
</reference>
<keyword evidence="2" id="KW-0812">Transmembrane</keyword>
<feature type="compositionally biased region" description="Basic and acidic residues" evidence="1">
    <location>
        <begin position="495"/>
        <end position="525"/>
    </location>
</feature>
<feature type="compositionally biased region" description="Polar residues" evidence="1">
    <location>
        <begin position="429"/>
        <end position="438"/>
    </location>
</feature>
<keyword evidence="4" id="KW-1185">Reference proteome</keyword>
<feature type="region of interest" description="Disordered" evidence="1">
    <location>
        <begin position="319"/>
        <end position="366"/>
    </location>
</feature>
<dbReference type="Proteomes" id="UP000693970">
    <property type="component" value="Unassembled WGS sequence"/>
</dbReference>
<feature type="compositionally biased region" description="Basic and acidic residues" evidence="1">
    <location>
        <begin position="352"/>
        <end position="362"/>
    </location>
</feature>
<feature type="transmembrane region" description="Helical" evidence="2">
    <location>
        <begin position="158"/>
        <end position="180"/>
    </location>
</feature>
<feature type="transmembrane region" description="Helical" evidence="2">
    <location>
        <begin position="47"/>
        <end position="72"/>
    </location>
</feature>
<sequence>MLFCMPYGAICLTVFYLAFCLVVGTQLPECTVENEETDDHNCGTEGVNISILAWSTSFFVATIVGFIALHIWWKSSKRIVGGLAFAFIALGSIFNGTAIRFFGNDGTDDGKGMKGFYVSLCAYYILMTVSAFLLAVVSHQTWKEFESCHPKSWCRKGTGLLLLLLCLATLVVIGGCIGTLSYGGEDLVETIIDDYPEDGNRVPLSLQVMNIGVKLWSGCYSLFLIAVAIIWGLVAKEHPVRIAGLPNSLAAGALVLLQGTVGIFRAILLSLSSSEHIRESAIYTAMPVIINFTMMMTAFFLHNLVVTLYPNDPEDYYGTKLGSPSSTDSDENRDIEAQQTSKSQSKSSVGELLDHQNRDATLRHPQTGKFYEVSKDMPSDDQSVFETEGVEVMGMPRTSGPKKSLSQSLSSNLMARFRGTEEKSRHSNKNTSIPITTLGDVQSSGKAVTNLKEEVISEKSETTFGSQILQKTKAAYEDGSMTSFGSEMLQKLQKVDDQKEDANLDDSNKRIERVVSQPSKDKTDSSETTFGSQILEKMKPVYESSSLTSFGSDMLQKIRGVEPVRDNGQSDAQSAAANGQSCTTFGSEMLEKVKAQRPIYENASQTTFGSEILQKVKRTDAAYCNSHDMTENQGIEVLGIPKQLRTCESGSETTFGSQLLQKAKKKIPVYEEDSNTTFGSEVLQKVRPVYESGSETTFGSEMLQKIKTNVPFRNDGSNQNNESGQILKKNRSINESGSETTFGSEMLQKAKKKIPVYEEDSYTTFGSEVLQKVRPVYESGSETSFGSEILQKVKRVYRNDDSPLAESDAEIAGVAVGPTNRRLPVLTRFRQKIATVSQDRDESLGSVTTFGSEILYKLKKPEYESESDDTFTSFGSDQLMKIKPRRLKHNADDSSSAASSTTFGSERLIKAKPKWIRYESDGSVTTFGSEYLMKARVEYRAYERDPLAASATRKTSTRDTVGEEYASIGSSVATSPFQDRGLEHTENSSRKIVGIAATDPSHLENMDKIYGWMSKFVPMDGATRASQESPDNHTEGLQEEFEVKLGTFDEDNNTAEEASEAASQTTDFETEEVNAQGNTSRLRPMRTKKKKSWRKNYEAPQYALDIPSAVEEDADEEASQASSTNGRTSTASSRKNEKSSDIAVAGIPLSTGQYSVEEKPKFSSPALASVAEDVPVNNHGEASPKLQEENEETSQSSLRKDDQISRSGDSFSSGYSVDNSTILSTKSKPVNMKNNILEGGLPKELTESREDDYSNDSDEEDSVSYATSSAAPSAFQSYISDVGKRKNTTDNVSLGGSSVSSVHLNQTKMRKDAMGEVPPPSAPPKQRRRQDSSLAGWALE</sequence>
<feature type="transmembrane region" description="Helical" evidence="2">
    <location>
        <begin position="115"/>
        <end position="137"/>
    </location>
</feature>
<feature type="compositionally biased region" description="Polar residues" evidence="1">
    <location>
        <begin position="1124"/>
        <end position="1133"/>
    </location>
</feature>
<protein>
    <submittedName>
        <fullName evidence="3">Uncharacterized protein</fullName>
    </submittedName>
</protein>
<keyword evidence="2" id="KW-0472">Membrane</keyword>
<gene>
    <name evidence="3" type="ORF">IV203_021218</name>
</gene>
<feature type="transmembrane region" description="Helical" evidence="2">
    <location>
        <begin position="7"/>
        <end position="27"/>
    </location>
</feature>
<organism evidence="3 4">
    <name type="scientific">Nitzschia inconspicua</name>
    <dbReference type="NCBI Taxonomy" id="303405"/>
    <lineage>
        <taxon>Eukaryota</taxon>
        <taxon>Sar</taxon>
        <taxon>Stramenopiles</taxon>
        <taxon>Ochrophyta</taxon>
        <taxon>Bacillariophyta</taxon>
        <taxon>Bacillariophyceae</taxon>
        <taxon>Bacillariophycidae</taxon>
        <taxon>Bacillariales</taxon>
        <taxon>Bacillariaceae</taxon>
        <taxon>Nitzschia</taxon>
    </lineage>
</organism>
<feature type="compositionally biased region" description="Low complexity" evidence="1">
    <location>
        <begin position="1205"/>
        <end position="1216"/>
    </location>
</feature>
<evidence type="ECO:0000313" key="4">
    <source>
        <dbReference type="Proteomes" id="UP000693970"/>
    </source>
</evidence>
<dbReference type="OrthoDB" id="57473at2759"/>
<feature type="compositionally biased region" description="Basic residues" evidence="1">
    <location>
        <begin position="1083"/>
        <end position="1094"/>
    </location>
</feature>
<feature type="transmembrane region" description="Helical" evidence="2">
    <location>
        <begin position="247"/>
        <end position="268"/>
    </location>
</feature>
<keyword evidence="2" id="KW-1133">Transmembrane helix</keyword>
<evidence type="ECO:0000256" key="1">
    <source>
        <dbReference type="SAM" id="MobiDB-lite"/>
    </source>
</evidence>
<dbReference type="EMBL" id="JAGRRH010000024">
    <property type="protein sequence ID" value="KAG7343273.1"/>
    <property type="molecule type" value="Genomic_DNA"/>
</dbReference>